<evidence type="ECO:0000313" key="2">
    <source>
        <dbReference type="Proteomes" id="UP000663891"/>
    </source>
</evidence>
<dbReference type="Proteomes" id="UP000663891">
    <property type="component" value="Unassembled WGS sequence"/>
</dbReference>
<dbReference type="OrthoDB" id="10421637at2759"/>
<dbReference type="AlphaFoldDB" id="A0A813TT96"/>
<protein>
    <submittedName>
        <fullName evidence="1">Uncharacterized protein</fullName>
    </submittedName>
</protein>
<accession>A0A813TT96</accession>
<reference evidence="1" key="1">
    <citation type="submission" date="2021-02" db="EMBL/GenBank/DDBJ databases">
        <authorList>
            <person name="Nowell W R."/>
        </authorList>
    </citation>
    <scope>NUCLEOTIDE SEQUENCE</scope>
</reference>
<proteinExistence type="predicted"/>
<comment type="caution">
    <text evidence="1">The sequence shown here is derived from an EMBL/GenBank/DDBJ whole genome shotgun (WGS) entry which is preliminary data.</text>
</comment>
<dbReference type="EMBL" id="CAJNON010000026">
    <property type="protein sequence ID" value="CAF0814060.1"/>
    <property type="molecule type" value="Genomic_DNA"/>
</dbReference>
<sequence>MKQRLCILCLLIVTILTIVIPLAVYFKYHSKKQEVVPISILDTTIIAVITISNSDDDNNNHQLTNGFTSEHSLTNQLNNPATSTSYLVKDSTSSISTYTLASVSTKAVQNTVQSTFQTTNIDITGQKITTSGNAQTSLFMTSTMKSNLYTTLASSTKQELRVTDITQLTMTNKQGSFSEYYSEFYY</sequence>
<evidence type="ECO:0000313" key="1">
    <source>
        <dbReference type="EMBL" id="CAF0814060.1"/>
    </source>
</evidence>
<name>A0A813TT96_9BILA</name>
<organism evidence="1 2">
    <name type="scientific">Adineta steineri</name>
    <dbReference type="NCBI Taxonomy" id="433720"/>
    <lineage>
        <taxon>Eukaryota</taxon>
        <taxon>Metazoa</taxon>
        <taxon>Spiralia</taxon>
        <taxon>Gnathifera</taxon>
        <taxon>Rotifera</taxon>
        <taxon>Eurotatoria</taxon>
        <taxon>Bdelloidea</taxon>
        <taxon>Adinetida</taxon>
        <taxon>Adinetidae</taxon>
        <taxon>Adineta</taxon>
    </lineage>
</organism>
<gene>
    <name evidence="1" type="ORF">VCS650_LOCUS4711</name>
</gene>